<dbReference type="EMBL" id="BEXB01000001">
    <property type="protein sequence ID" value="GAY74560.1"/>
    <property type="molecule type" value="Genomic_DNA"/>
</dbReference>
<dbReference type="Proteomes" id="UP000319716">
    <property type="component" value="Unassembled WGS sequence"/>
</dbReference>
<name>A0A4Y1Z6B1_9BACL</name>
<protein>
    <submittedName>
        <fullName evidence="1">Uncharacterized protein</fullName>
    </submittedName>
</protein>
<reference evidence="1 2" key="1">
    <citation type="submission" date="2017-11" db="EMBL/GenBank/DDBJ databases">
        <title>Draft Genome Sequence of Sporolactobacillus inulinus NBRC 111894 Isolated from Koso, a Japanese Sugar-Vegetable Fermented Beverage.</title>
        <authorList>
            <person name="Chiou T.Y."/>
            <person name="Oshima K."/>
            <person name="Suda W."/>
            <person name="Hattori M."/>
            <person name="Takahashi T."/>
        </authorList>
    </citation>
    <scope>NUCLEOTIDE SEQUENCE [LARGE SCALE GENOMIC DNA]</scope>
    <source>
        <strain evidence="1 2">NBRC111894</strain>
    </source>
</reference>
<comment type="caution">
    <text evidence="1">The sequence shown here is derived from an EMBL/GenBank/DDBJ whole genome shotgun (WGS) entry which is preliminary data.</text>
</comment>
<evidence type="ECO:0000313" key="1">
    <source>
        <dbReference type="EMBL" id="GAY74560.1"/>
    </source>
</evidence>
<evidence type="ECO:0000313" key="2">
    <source>
        <dbReference type="Proteomes" id="UP000319716"/>
    </source>
</evidence>
<proteinExistence type="predicted"/>
<dbReference type="AlphaFoldDB" id="A0A4Y1Z6B1"/>
<organism evidence="1 2">
    <name type="scientific">Sporolactobacillus inulinus</name>
    <dbReference type="NCBI Taxonomy" id="2078"/>
    <lineage>
        <taxon>Bacteria</taxon>
        <taxon>Bacillati</taxon>
        <taxon>Bacillota</taxon>
        <taxon>Bacilli</taxon>
        <taxon>Bacillales</taxon>
        <taxon>Sporolactobacillaceae</taxon>
        <taxon>Sporolactobacillus</taxon>
    </lineage>
</organism>
<accession>A0A4Y1Z6B1</accession>
<gene>
    <name evidence="1" type="ORF">NBRC111894_114</name>
</gene>
<sequence length="37" mass="4432">MTDGKFFNLFKKEHVEVLQRVIRIRKLHLIKGAIKPK</sequence>